<accession>A0A7C4QX69</accession>
<reference evidence="1" key="1">
    <citation type="journal article" date="2020" name="mSystems">
        <title>Genome- and Community-Level Interaction Insights into Carbon Utilization and Element Cycling Functions of Hydrothermarchaeota in Hydrothermal Sediment.</title>
        <authorList>
            <person name="Zhou Z."/>
            <person name="Liu Y."/>
            <person name="Xu W."/>
            <person name="Pan J."/>
            <person name="Luo Z.H."/>
            <person name="Li M."/>
        </authorList>
    </citation>
    <scope>NUCLEOTIDE SEQUENCE [LARGE SCALE GENOMIC DNA]</scope>
    <source>
        <strain evidence="1">SpSt-579</strain>
    </source>
</reference>
<dbReference type="Pfam" id="PF08780">
    <property type="entry name" value="NTase_sub_bind"/>
    <property type="match status" value="1"/>
</dbReference>
<gene>
    <name evidence="1" type="ORF">ENT43_02025</name>
</gene>
<name>A0A7C4QX69_UNCC3</name>
<dbReference type="AlphaFoldDB" id="A0A7C4QX69"/>
<sequence length="132" mass="15824">MDQTLKLKLKDFSKALKGLNEALGKGKSDLVRDSVIKRFEYNFELCWKTTKVLLYEKFGKDVFSPKECFRELLRNHLLEDTDVELLLRMTNDRNEIVHSYDEKFAEKIYSRIKKDYYPILKKLNEVIRKNIK</sequence>
<proteinExistence type="predicted"/>
<organism evidence="1">
    <name type="scientific">candidate division CPR3 bacterium</name>
    <dbReference type="NCBI Taxonomy" id="2268181"/>
    <lineage>
        <taxon>Bacteria</taxon>
        <taxon>Bacteria division CPR3</taxon>
    </lineage>
</organism>
<dbReference type="SUPFAM" id="SSF81593">
    <property type="entry name" value="Nucleotidyltransferase substrate binding subunit/domain"/>
    <property type="match status" value="1"/>
</dbReference>
<dbReference type="Gene3D" id="1.20.120.330">
    <property type="entry name" value="Nucleotidyltransferases domain 2"/>
    <property type="match status" value="1"/>
</dbReference>
<evidence type="ECO:0000313" key="1">
    <source>
        <dbReference type="EMBL" id="HGT71016.1"/>
    </source>
</evidence>
<comment type="caution">
    <text evidence="1">The sequence shown here is derived from an EMBL/GenBank/DDBJ whole genome shotgun (WGS) entry which is preliminary data.</text>
</comment>
<dbReference type="NCBIfam" id="TIGR01987">
    <property type="entry name" value="HI0074"/>
    <property type="match status" value="1"/>
</dbReference>
<dbReference type="EMBL" id="DSYQ01000007">
    <property type="protein sequence ID" value="HGT71016.1"/>
    <property type="molecule type" value="Genomic_DNA"/>
</dbReference>
<protein>
    <submittedName>
        <fullName evidence="1">DUF86 domain-containing protein</fullName>
    </submittedName>
</protein>
<dbReference type="InterPro" id="IPR010235">
    <property type="entry name" value="HepT"/>
</dbReference>